<gene>
    <name evidence="8" type="ORF">GCM10009754_44850</name>
</gene>
<dbReference type="PANTHER" id="PTHR32322">
    <property type="entry name" value="INNER MEMBRANE TRANSPORTER"/>
    <property type="match status" value="1"/>
</dbReference>
<evidence type="ECO:0000256" key="1">
    <source>
        <dbReference type="ARBA" id="ARBA00004141"/>
    </source>
</evidence>
<feature type="transmembrane region" description="Helical" evidence="6">
    <location>
        <begin position="12"/>
        <end position="33"/>
    </location>
</feature>
<organism evidence="8 9">
    <name type="scientific">Amycolatopsis minnesotensis</name>
    <dbReference type="NCBI Taxonomy" id="337894"/>
    <lineage>
        <taxon>Bacteria</taxon>
        <taxon>Bacillati</taxon>
        <taxon>Actinomycetota</taxon>
        <taxon>Actinomycetes</taxon>
        <taxon>Pseudonocardiales</taxon>
        <taxon>Pseudonocardiaceae</taxon>
        <taxon>Amycolatopsis</taxon>
    </lineage>
</organism>
<feature type="transmembrane region" description="Helical" evidence="6">
    <location>
        <begin position="153"/>
        <end position="173"/>
    </location>
</feature>
<keyword evidence="4 6" id="KW-1133">Transmembrane helix</keyword>
<feature type="transmembrane region" description="Helical" evidence="6">
    <location>
        <begin position="215"/>
        <end position="235"/>
    </location>
</feature>
<reference evidence="8 9" key="1">
    <citation type="journal article" date="2019" name="Int. J. Syst. Evol. Microbiol.">
        <title>The Global Catalogue of Microorganisms (GCM) 10K type strain sequencing project: providing services to taxonomists for standard genome sequencing and annotation.</title>
        <authorList>
            <consortium name="The Broad Institute Genomics Platform"/>
            <consortium name="The Broad Institute Genome Sequencing Center for Infectious Disease"/>
            <person name="Wu L."/>
            <person name="Ma J."/>
        </authorList>
    </citation>
    <scope>NUCLEOTIDE SEQUENCE [LARGE SCALE GENOMIC DNA]</scope>
    <source>
        <strain evidence="8 9">JCM 14545</strain>
    </source>
</reference>
<dbReference type="Pfam" id="PF00892">
    <property type="entry name" value="EamA"/>
    <property type="match status" value="2"/>
</dbReference>
<comment type="subcellular location">
    <subcellularLocation>
        <location evidence="1">Membrane</location>
        <topology evidence="1">Multi-pass membrane protein</topology>
    </subcellularLocation>
</comment>
<name>A0ABN2RDG0_9PSEU</name>
<comment type="caution">
    <text evidence="8">The sequence shown here is derived from an EMBL/GenBank/DDBJ whole genome shotgun (WGS) entry which is preliminary data.</text>
</comment>
<dbReference type="InterPro" id="IPR037185">
    <property type="entry name" value="EmrE-like"/>
</dbReference>
<accession>A0ABN2RDG0</accession>
<feature type="transmembrane region" description="Helical" evidence="6">
    <location>
        <begin position="68"/>
        <end position="89"/>
    </location>
</feature>
<feature type="transmembrane region" description="Helical" evidence="6">
    <location>
        <begin position="273"/>
        <end position="291"/>
    </location>
</feature>
<protein>
    <submittedName>
        <fullName evidence="8">DMT family transporter</fullName>
    </submittedName>
</protein>
<keyword evidence="9" id="KW-1185">Reference proteome</keyword>
<evidence type="ECO:0000256" key="4">
    <source>
        <dbReference type="ARBA" id="ARBA00022989"/>
    </source>
</evidence>
<evidence type="ECO:0000256" key="5">
    <source>
        <dbReference type="ARBA" id="ARBA00023136"/>
    </source>
</evidence>
<comment type="similarity">
    <text evidence="2">Belongs to the EamA transporter family.</text>
</comment>
<keyword evidence="3 6" id="KW-0812">Transmembrane</keyword>
<feature type="transmembrane region" description="Helical" evidence="6">
    <location>
        <begin position="39"/>
        <end position="56"/>
    </location>
</feature>
<feature type="transmembrane region" description="Helical" evidence="6">
    <location>
        <begin position="95"/>
        <end position="118"/>
    </location>
</feature>
<feature type="domain" description="EamA" evidence="7">
    <location>
        <begin position="13"/>
        <end position="141"/>
    </location>
</feature>
<dbReference type="InterPro" id="IPR000620">
    <property type="entry name" value="EamA_dom"/>
</dbReference>
<evidence type="ECO:0000259" key="7">
    <source>
        <dbReference type="Pfam" id="PF00892"/>
    </source>
</evidence>
<evidence type="ECO:0000313" key="8">
    <source>
        <dbReference type="EMBL" id="GAA1967262.1"/>
    </source>
</evidence>
<keyword evidence="5 6" id="KW-0472">Membrane</keyword>
<dbReference type="EMBL" id="BAAANN010000017">
    <property type="protein sequence ID" value="GAA1967262.1"/>
    <property type="molecule type" value="Genomic_DNA"/>
</dbReference>
<feature type="transmembrane region" description="Helical" evidence="6">
    <location>
        <begin position="127"/>
        <end position="147"/>
    </location>
</feature>
<dbReference type="InterPro" id="IPR050638">
    <property type="entry name" value="AA-Vitamin_Transporters"/>
</dbReference>
<evidence type="ECO:0000256" key="6">
    <source>
        <dbReference type="SAM" id="Phobius"/>
    </source>
</evidence>
<sequence length="304" mass="31889">MGIMRAGVVGQFAVVAAAWGSSFLFIKVGLGGLTPGQVVWARLVFGSLALAAIMLVTRRAIPREPRVWGHLTVVALLLCVFPFLLFAWAETRISSGLASIFNATTPLLTMAIGAVALASERLTRDRALGLVLGFVGVVVIIGPWAGIDFGHELLAQLACLGATFCYGCSFVYLRRFVAPLGIPAVSVAFVQVTIAAVIMLAATPWLTATPPRLDLPIVLSMLALGAIGTGLAYLLNMNVVRAWGAANASAVTYLSPVVGVALGVTVLGEPLTWNQPVGAVLVILGIVASHGKLRTKRREPISVR</sequence>
<dbReference type="Proteomes" id="UP001501116">
    <property type="component" value="Unassembled WGS sequence"/>
</dbReference>
<feature type="transmembrane region" description="Helical" evidence="6">
    <location>
        <begin position="180"/>
        <end position="203"/>
    </location>
</feature>
<evidence type="ECO:0000256" key="3">
    <source>
        <dbReference type="ARBA" id="ARBA00022692"/>
    </source>
</evidence>
<evidence type="ECO:0000313" key="9">
    <source>
        <dbReference type="Proteomes" id="UP001501116"/>
    </source>
</evidence>
<dbReference type="SUPFAM" id="SSF103481">
    <property type="entry name" value="Multidrug resistance efflux transporter EmrE"/>
    <property type="match status" value="2"/>
</dbReference>
<dbReference type="PANTHER" id="PTHR32322:SF9">
    <property type="entry name" value="AMINO-ACID METABOLITE EFFLUX PUMP-RELATED"/>
    <property type="match status" value="1"/>
</dbReference>
<evidence type="ECO:0000256" key="2">
    <source>
        <dbReference type="ARBA" id="ARBA00007362"/>
    </source>
</evidence>
<feature type="transmembrane region" description="Helical" evidence="6">
    <location>
        <begin position="242"/>
        <end position="267"/>
    </location>
</feature>
<proteinExistence type="inferred from homology"/>
<feature type="domain" description="EamA" evidence="7">
    <location>
        <begin position="155"/>
        <end position="287"/>
    </location>
</feature>